<dbReference type="PANTHER" id="PTHR33254:SF4">
    <property type="entry name" value="4-HYDROXY-4-METHYL-2-OXOGLUTARATE ALDOLASE 3-RELATED"/>
    <property type="match status" value="1"/>
</dbReference>
<dbReference type="Gene3D" id="3.50.30.40">
    <property type="entry name" value="Ribonuclease E inhibitor RraA/RraA-like"/>
    <property type="match status" value="1"/>
</dbReference>
<gene>
    <name evidence="2" type="ORF">SISNIDRAFT_435933</name>
</gene>
<organism evidence="2 3">
    <name type="scientific">Sistotremastrum niveocremeum HHB9708</name>
    <dbReference type="NCBI Taxonomy" id="1314777"/>
    <lineage>
        <taxon>Eukaryota</taxon>
        <taxon>Fungi</taxon>
        <taxon>Dikarya</taxon>
        <taxon>Basidiomycota</taxon>
        <taxon>Agaricomycotina</taxon>
        <taxon>Agaricomycetes</taxon>
        <taxon>Sistotremastrales</taxon>
        <taxon>Sistotremastraceae</taxon>
        <taxon>Sertulicium</taxon>
        <taxon>Sertulicium niveocremeum</taxon>
    </lineage>
</organism>
<comment type="cofactor">
    <cofactor evidence="1">
        <name>Mg(2+)</name>
        <dbReference type="ChEBI" id="CHEBI:18420"/>
    </cofactor>
</comment>
<dbReference type="EMBL" id="KV419395">
    <property type="protein sequence ID" value="KZS98685.1"/>
    <property type="molecule type" value="Genomic_DNA"/>
</dbReference>
<sequence>MAEHVLAGLSTCEISDALIKLGVTHGGYMPGLNRLSPSRDSEDVLSGPALTVQMVPSSDPNAPKLDQHFVDLAQKDTIMVIAAPLHLKNAVWGGLMTAGAQARGVLGVVISGRCRDLTEHRAAGFPVFARGLSTLGQSTFTRPSSVGDGIDIEGPSENTFVRVETGDWIVGDINGVVCVSQDLIEAVGAVARKGKAADERCMKELLEGAGVRATLKKWRQ</sequence>
<dbReference type="AlphaFoldDB" id="A0A165AA23"/>
<proteinExistence type="predicted"/>
<feature type="binding site" evidence="1">
    <location>
        <begin position="93"/>
        <end position="96"/>
    </location>
    <ligand>
        <name>substrate</name>
    </ligand>
</feature>
<dbReference type="CDD" id="cd16841">
    <property type="entry name" value="RraA_family"/>
    <property type="match status" value="1"/>
</dbReference>
<dbReference type="Pfam" id="PF03737">
    <property type="entry name" value="RraA-like"/>
    <property type="match status" value="1"/>
</dbReference>
<keyword evidence="1" id="KW-0479">Metal-binding</keyword>
<dbReference type="Proteomes" id="UP000076722">
    <property type="component" value="Unassembled WGS sequence"/>
</dbReference>
<dbReference type="GO" id="GO:0046872">
    <property type="term" value="F:metal ion binding"/>
    <property type="evidence" value="ECO:0007669"/>
    <property type="project" value="UniProtKB-KW"/>
</dbReference>
<dbReference type="InterPro" id="IPR005493">
    <property type="entry name" value="RraA/RraA-like"/>
</dbReference>
<feature type="binding site" evidence="1">
    <location>
        <position position="116"/>
    </location>
    <ligand>
        <name>Mg(2+)</name>
        <dbReference type="ChEBI" id="CHEBI:18420"/>
    </ligand>
</feature>
<protein>
    <submittedName>
        <fullName evidence="2">RraA-like protein</fullName>
    </submittedName>
</protein>
<accession>A0A165AA23</accession>
<evidence type="ECO:0000256" key="1">
    <source>
        <dbReference type="PIRSR" id="PIRSR605493-1"/>
    </source>
</evidence>
<evidence type="ECO:0000313" key="3">
    <source>
        <dbReference type="Proteomes" id="UP000076722"/>
    </source>
</evidence>
<dbReference type="PANTHER" id="PTHR33254">
    <property type="entry name" value="4-HYDROXY-4-METHYL-2-OXOGLUTARATE ALDOLASE 3-RELATED"/>
    <property type="match status" value="1"/>
</dbReference>
<feature type="binding site" evidence="1">
    <location>
        <position position="115"/>
    </location>
    <ligand>
        <name>substrate</name>
    </ligand>
</feature>
<dbReference type="OrthoDB" id="1476984at2759"/>
<reference evidence="2 3" key="1">
    <citation type="journal article" date="2016" name="Mol. Biol. Evol.">
        <title>Comparative Genomics of Early-Diverging Mushroom-Forming Fungi Provides Insights into the Origins of Lignocellulose Decay Capabilities.</title>
        <authorList>
            <person name="Nagy L.G."/>
            <person name="Riley R."/>
            <person name="Tritt A."/>
            <person name="Adam C."/>
            <person name="Daum C."/>
            <person name="Floudas D."/>
            <person name="Sun H."/>
            <person name="Yadav J.S."/>
            <person name="Pangilinan J."/>
            <person name="Larsson K.H."/>
            <person name="Matsuura K."/>
            <person name="Barry K."/>
            <person name="Labutti K."/>
            <person name="Kuo R."/>
            <person name="Ohm R.A."/>
            <person name="Bhattacharya S.S."/>
            <person name="Shirouzu T."/>
            <person name="Yoshinaga Y."/>
            <person name="Martin F.M."/>
            <person name="Grigoriev I.V."/>
            <person name="Hibbett D.S."/>
        </authorList>
    </citation>
    <scope>NUCLEOTIDE SEQUENCE [LARGE SCALE GENOMIC DNA]</scope>
    <source>
        <strain evidence="2 3">HHB9708</strain>
    </source>
</reference>
<evidence type="ECO:0000313" key="2">
    <source>
        <dbReference type="EMBL" id="KZS98685.1"/>
    </source>
</evidence>
<dbReference type="GO" id="GO:0047443">
    <property type="term" value="F:4-hydroxy-4-methyl-2-oxoglutarate aldolase activity"/>
    <property type="evidence" value="ECO:0007669"/>
    <property type="project" value="TreeGrafter"/>
</dbReference>
<dbReference type="GO" id="GO:0008948">
    <property type="term" value="F:oxaloacetate decarboxylase activity"/>
    <property type="evidence" value="ECO:0007669"/>
    <property type="project" value="TreeGrafter"/>
</dbReference>
<dbReference type="InterPro" id="IPR036704">
    <property type="entry name" value="RraA/RraA-like_sf"/>
</dbReference>
<keyword evidence="3" id="KW-1185">Reference proteome</keyword>
<dbReference type="SUPFAM" id="SSF89562">
    <property type="entry name" value="RraA-like"/>
    <property type="match status" value="1"/>
</dbReference>
<name>A0A165AA23_9AGAM</name>
<dbReference type="STRING" id="1314777.A0A165AA23"/>
<keyword evidence="1" id="KW-0460">Magnesium</keyword>